<evidence type="ECO:0000256" key="2">
    <source>
        <dbReference type="ARBA" id="ARBA00023015"/>
    </source>
</evidence>
<dbReference type="SUPFAM" id="SSF101936">
    <property type="entry name" value="DNA-binding pseudobarrel domain"/>
    <property type="match status" value="1"/>
</dbReference>
<comment type="subcellular location">
    <subcellularLocation>
        <location evidence="1">Nucleus</location>
    </subcellularLocation>
</comment>
<keyword evidence="4" id="KW-0804">Transcription</keyword>
<evidence type="ECO:0000313" key="8">
    <source>
        <dbReference type="EnsemblPlants" id="AES90144"/>
    </source>
</evidence>
<reference evidence="7" key="5">
    <citation type="journal article" date="2018" name="Nat. Plants">
        <title>Whole-genome landscape of Medicago truncatula symbiotic genes.</title>
        <authorList>
            <person name="Pecrix Y."/>
            <person name="Gamas P."/>
            <person name="Carrere S."/>
        </authorList>
    </citation>
    <scope>NUCLEOTIDE SEQUENCE</scope>
    <source>
        <tissue evidence="7">Leaves</tissue>
    </source>
</reference>
<dbReference type="Gramene" id="rna24731">
    <property type="protein sequence ID" value="RHN62183.1"/>
    <property type="gene ID" value="gene24731"/>
</dbReference>
<dbReference type="EMBL" id="PSQE01000004">
    <property type="protein sequence ID" value="RHN62183.1"/>
    <property type="molecule type" value="Genomic_DNA"/>
</dbReference>
<dbReference type="KEGG" id="mtr:11443948"/>
<evidence type="ECO:0000256" key="1">
    <source>
        <dbReference type="ARBA" id="ARBA00004123"/>
    </source>
</evidence>
<evidence type="ECO:0000313" key="10">
    <source>
        <dbReference type="Proteomes" id="UP000265566"/>
    </source>
</evidence>
<dbReference type="EnsemblPlants" id="AES90144">
    <property type="protein sequence ID" value="AES90144"/>
    <property type="gene ID" value="MTR_4g085790"/>
</dbReference>
<dbReference type="HOGENOM" id="CLU_1206364_0_0_1"/>
<protein>
    <submittedName>
        <fullName evidence="7">Putative DNA-binding pseudobarrel domain-containing protein</fullName>
    </submittedName>
</protein>
<dbReference type="InterPro" id="IPR015300">
    <property type="entry name" value="DNA-bd_pseudobarrel_sf"/>
</dbReference>
<reference evidence="6 9" key="1">
    <citation type="journal article" date="2011" name="Nature">
        <title>The Medicago genome provides insight into the evolution of rhizobial symbioses.</title>
        <authorList>
            <person name="Young N.D."/>
            <person name="Debelle F."/>
            <person name="Oldroyd G.E."/>
            <person name="Geurts R."/>
            <person name="Cannon S.B."/>
            <person name="Udvardi M.K."/>
            <person name="Benedito V.A."/>
            <person name="Mayer K.F."/>
            <person name="Gouzy J."/>
            <person name="Schoof H."/>
            <person name="Van de Peer Y."/>
            <person name="Proost S."/>
            <person name="Cook D.R."/>
            <person name="Meyers B.C."/>
            <person name="Spannagl M."/>
            <person name="Cheung F."/>
            <person name="De Mita S."/>
            <person name="Krishnakumar V."/>
            <person name="Gundlach H."/>
            <person name="Zhou S."/>
            <person name="Mudge J."/>
            <person name="Bharti A.K."/>
            <person name="Murray J.D."/>
            <person name="Naoumkina M.A."/>
            <person name="Rosen B."/>
            <person name="Silverstein K.A."/>
            <person name="Tang H."/>
            <person name="Rombauts S."/>
            <person name="Zhao P.X."/>
            <person name="Zhou P."/>
            <person name="Barbe V."/>
            <person name="Bardou P."/>
            <person name="Bechner M."/>
            <person name="Bellec A."/>
            <person name="Berger A."/>
            <person name="Berges H."/>
            <person name="Bidwell S."/>
            <person name="Bisseling T."/>
            <person name="Choisne N."/>
            <person name="Couloux A."/>
            <person name="Denny R."/>
            <person name="Deshpande S."/>
            <person name="Dai X."/>
            <person name="Doyle J.J."/>
            <person name="Dudez A.M."/>
            <person name="Farmer A.D."/>
            <person name="Fouteau S."/>
            <person name="Franken C."/>
            <person name="Gibelin C."/>
            <person name="Gish J."/>
            <person name="Goldstein S."/>
            <person name="Gonzalez A.J."/>
            <person name="Green P.J."/>
            <person name="Hallab A."/>
            <person name="Hartog M."/>
            <person name="Hua A."/>
            <person name="Humphray S.J."/>
            <person name="Jeong D.H."/>
            <person name="Jing Y."/>
            <person name="Jocker A."/>
            <person name="Kenton S.M."/>
            <person name="Kim D.J."/>
            <person name="Klee K."/>
            <person name="Lai H."/>
            <person name="Lang C."/>
            <person name="Lin S."/>
            <person name="Macmil S.L."/>
            <person name="Magdelenat G."/>
            <person name="Matthews L."/>
            <person name="McCorrison J."/>
            <person name="Monaghan E.L."/>
            <person name="Mun J.H."/>
            <person name="Najar F.Z."/>
            <person name="Nicholson C."/>
            <person name="Noirot C."/>
            <person name="O'Bleness M."/>
            <person name="Paule C.R."/>
            <person name="Poulain J."/>
            <person name="Prion F."/>
            <person name="Qin B."/>
            <person name="Qu C."/>
            <person name="Retzel E.F."/>
            <person name="Riddle C."/>
            <person name="Sallet E."/>
            <person name="Samain S."/>
            <person name="Samson N."/>
            <person name="Sanders I."/>
            <person name="Saurat O."/>
            <person name="Scarpelli C."/>
            <person name="Schiex T."/>
            <person name="Segurens B."/>
            <person name="Severin A.J."/>
            <person name="Sherrier D.J."/>
            <person name="Shi R."/>
            <person name="Sims S."/>
            <person name="Singer S.R."/>
            <person name="Sinharoy S."/>
            <person name="Sterck L."/>
            <person name="Viollet A."/>
            <person name="Wang B.B."/>
            <person name="Wang K."/>
            <person name="Wang M."/>
            <person name="Wang X."/>
            <person name="Warfsmann J."/>
            <person name="Weissenbach J."/>
            <person name="White D.D."/>
            <person name="White J.D."/>
            <person name="Wiley G.B."/>
            <person name="Wincker P."/>
            <person name="Xing Y."/>
            <person name="Yang L."/>
            <person name="Yao Z."/>
            <person name="Ying F."/>
            <person name="Zhai J."/>
            <person name="Zhou L."/>
            <person name="Zuber A."/>
            <person name="Denarie J."/>
            <person name="Dixon R.A."/>
            <person name="May G.D."/>
            <person name="Schwartz D.C."/>
            <person name="Rogers J."/>
            <person name="Quetier F."/>
            <person name="Town C.D."/>
            <person name="Roe B.A."/>
        </authorList>
    </citation>
    <scope>NUCLEOTIDE SEQUENCE [LARGE SCALE GENOMIC DNA]</scope>
    <source>
        <strain evidence="6">A17</strain>
        <strain evidence="8 9">cv. Jemalong A17</strain>
    </source>
</reference>
<organism evidence="6 9">
    <name type="scientific">Medicago truncatula</name>
    <name type="common">Barrel medic</name>
    <name type="synonym">Medicago tribuloides</name>
    <dbReference type="NCBI Taxonomy" id="3880"/>
    <lineage>
        <taxon>Eukaryota</taxon>
        <taxon>Viridiplantae</taxon>
        <taxon>Streptophyta</taxon>
        <taxon>Embryophyta</taxon>
        <taxon>Tracheophyta</taxon>
        <taxon>Spermatophyta</taxon>
        <taxon>Magnoliopsida</taxon>
        <taxon>eudicotyledons</taxon>
        <taxon>Gunneridae</taxon>
        <taxon>Pentapetalae</taxon>
        <taxon>rosids</taxon>
        <taxon>fabids</taxon>
        <taxon>Fabales</taxon>
        <taxon>Fabaceae</taxon>
        <taxon>Papilionoideae</taxon>
        <taxon>50 kb inversion clade</taxon>
        <taxon>NPAAA clade</taxon>
        <taxon>Hologalegina</taxon>
        <taxon>IRL clade</taxon>
        <taxon>Trifolieae</taxon>
        <taxon>Medicago</taxon>
    </lineage>
</organism>
<dbReference type="PaxDb" id="3880-AES90144"/>
<proteinExistence type="predicted"/>
<reference evidence="8" key="3">
    <citation type="submission" date="2015-04" db="UniProtKB">
        <authorList>
            <consortium name="EnsemblPlants"/>
        </authorList>
    </citation>
    <scope>IDENTIFICATION</scope>
    <source>
        <strain evidence="8">cv. Jemalong A17</strain>
    </source>
</reference>
<evidence type="ECO:0000313" key="7">
    <source>
        <dbReference type="EMBL" id="RHN62183.1"/>
    </source>
</evidence>
<dbReference type="OrthoDB" id="1422215at2759"/>
<accession>G7JL57</accession>
<keyword evidence="5" id="KW-0539">Nucleus</keyword>
<evidence type="ECO:0000256" key="5">
    <source>
        <dbReference type="ARBA" id="ARBA00023242"/>
    </source>
</evidence>
<reference evidence="10" key="4">
    <citation type="journal article" date="2018" name="Nat. Plants">
        <title>Whole-genome landscape of Medicago truncatula symbiotic genes.</title>
        <authorList>
            <person name="Pecrix Y."/>
            <person name="Staton S.E."/>
            <person name="Sallet E."/>
            <person name="Lelandais-Briere C."/>
            <person name="Moreau S."/>
            <person name="Carrere S."/>
            <person name="Blein T."/>
            <person name="Jardinaud M.F."/>
            <person name="Latrasse D."/>
            <person name="Zouine M."/>
            <person name="Zahm M."/>
            <person name="Kreplak J."/>
            <person name="Mayjonade B."/>
            <person name="Satge C."/>
            <person name="Perez M."/>
            <person name="Cauet S."/>
            <person name="Marande W."/>
            <person name="Chantry-Darmon C."/>
            <person name="Lopez-Roques C."/>
            <person name="Bouchez O."/>
            <person name="Berard A."/>
            <person name="Debelle F."/>
            <person name="Munos S."/>
            <person name="Bendahmane A."/>
            <person name="Berges H."/>
            <person name="Niebel A."/>
            <person name="Buitink J."/>
            <person name="Frugier F."/>
            <person name="Benhamed M."/>
            <person name="Crespi M."/>
            <person name="Gouzy J."/>
            <person name="Gamas P."/>
        </authorList>
    </citation>
    <scope>NUCLEOTIDE SEQUENCE [LARGE SCALE GENOMIC DNA]</scope>
    <source>
        <strain evidence="10">cv. Jemalong A17</strain>
    </source>
</reference>
<dbReference type="GO" id="GO:0003677">
    <property type="term" value="F:DNA binding"/>
    <property type="evidence" value="ECO:0007669"/>
    <property type="project" value="UniProtKB-KW"/>
</dbReference>
<gene>
    <name evidence="8" type="primary">11443948</name>
    <name evidence="6" type="ordered locus">MTR_4g085790</name>
    <name evidence="7" type="ORF">MtrunA17_Chr4g0044671</name>
</gene>
<sequence>MANFITMYHNPPIDHFRAVKLSTQDHVEVQPEFVEKYKDDLQDPWNIMNMDGGMHQIKFKMSLYNPTLKDGWEPLQQYHHFPNNVDIIFGYYGNNLFKVIMFREVFCATKIPSFHSRSMYPEEVIIFDIHISDNDLNTPIKMLPNHFGTFLQNDFRSLLTLCCDDGTFYFVDIIHYGDYVDDPNSGIQWNDFILSNYIVAGQKLRFKFDINTTYMCHVFPIDV</sequence>
<dbReference type="Proteomes" id="UP000002051">
    <property type="component" value="Chromosome 4"/>
</dbReference>
<keyword evidence="3 7" id="KW-0238">DNA-binding</keyword>
<dbReference type="Gene3D" id="2.40.330.10">
    <property type="entry name" value="DNA-binding pseudobarrel domain"/>
    <property type="match status" value="1"/>
</dbReference>
<keyword evidence="2" id="KW-0805">Transcription regulation</keyword>
<keyword evidence="9" id="KW-1185">Reference proteome</keyword>
<dbReference type="AlphaFoldDB" id="G7JL57"/>
<evidence type="ECO:0000256" key="4">
    <source>
        <dbReference type="ARBA" id="ARBA00023163"/>
    </source>
</evidence>
<evidence type="ECO:0000313" key="9">
    <source>
        <dbReference type="Proteomes" id="UP000002051"/>
    </source>
</evidence>
<dbReference type="Proteomes" id="UP000265566">
    <property type="component" value="Chromosome 4"/>
</dbReference>
<dbReference type="GO" id="GO:0005634">
    <property type="term" value="C:nucleus"/>
    <property type="evidence" value="ECO:0007669"/>
    <property type="project" value="UniProtKB-SubCell"/>
</dbReference>
<evidence type="ECO:0000313" key="6">
    <source>
        <dbReference type="EMBL" id="AES90144.1"/>
    </source>
</evidence>
<reference evidence="6 9" key="2">
    <citation type="journal article" date="2014" name="BMC Genomics">
        <title>An improved genome release (version Mt4.0) for the model legume Medicago truncatula.</title>
        <authorList>
            <person name="Tang H."/>
            <person name="Krishnakumar V."/>
            <person name="Bidwell S."/>
            <person name="Rosen B."/>
            <person name="Chan A."/>
            <person name="Zhou S."/>
            <person name="Gentzbittel L."/>
            <person name="Childs K.L."/>
            <person name="Yandell M."/>
            <person name="Gundlach H."/>
            <person name="Mayer K.F."/>
            <person name="Schwartz D.C."/>
            <person name="Town C.D."/>
        </authorList>
    </citation>
    <scope>GENOME REANNOTATION</scope>
    <source>
        <strain evidence="8 9">cv. Jemalong A17</strain>
    </source>
</reference>
<dbReference type="EMBL" id="CM001220">
    <property type="protein sequence ID" value="AES90144.1"/>
    <property type="molecule type" value="Genomic_DNA"/>
</dbReference>
<evidence type="ECO:0000256" key="3">
    <source>
        <dbReference type="ARBA" id="ARBA00023125"/>
    </source>
</evidence>
<name>G7JL57_MEDTR</name>